<feature type="compositionally biased region" description="Acidic residues" evidence="2">
    <location>
        <begin position="1751"/>
        <end position="1766"/>
    </location>
</feature>
<dbReference type="SUPFAM" id="SSF48371">
    <property type="entry name" value="ARM repeat"/>
    <property type="match status" value="1"/>
</dbReference>
<feature type="compositionally biased region" description="Polar residues" evidence="2">
    <location>
        <begin position="1767"/>
        <end position="1779"/>
    </location>
</feature>
<sequence length="1827" mass="202027">MDPRQWQQAANGYAPETNGHPGPAGSTELRAPTVSQALPYTPFSSIVPFNPDVIPPLVVQPPTPSTYFGSMPEVQQTRQMLERLSEGATNAETASRRYQQTLADVQRLLEPNSLTQYRFKAIKRSNKGTESAAQYNYKKPSLSPFARMVFDNTDVGYRYMTPESSEHVTKKAETPSAQRHQVEPQYDGDTIVVSPRKPMPTPQSTQRSLKSQQNGHLAPPRPQMLPNGSQASPSKPIIIQNKLTPAQLAEYQDFRDHDTIVVATPVRKSEDSLANRAVSLDQKHKGDVAVHNLQNYLLEIFEAEDQLQPDTSGAVSQHAIAIFTTRDSDDGSAPVLQSEPQARLDGYVQKVTNYGRLENIETESLTRTQKICESAVNAAETLVLQVEEDWDEEHEREWTIKLGAAERALVAARTLLRIMGDGASIKELQSEDFLRATLAALLNIVDNCIVPTVEQRPSLHERSRGAKEEPPSNPRFITSSKSQKQLQNLLHAALKTFRVLGEFLLRVDVDESQLSRVIYLSKAIIFAENSNNERESILGVENFENARRCAMDVLAKTFAQYPDQRQHILQEILTSLEKLPATKQSARQFRLHDAKPVQLVSALLMRLVQTSATYDGDSAHASSKAMEDSEADGDDADDCEGNSEDESANVTKKKSPHSQDLSSLAKPLHDAAQMNASYVVKMLMHKALTTSKTSDEPYRRLLDIFTEDFLNVLGSADWPAAELLLRTFVLHMINLVEGPKTPVPSRTLALELLGTIGSGILGLQMSARNAARALDTGDSEVAQRLSDLVQQLETGEVHPSSLIAFDGPYRMVIEYLKARGLGDAQLRSAHAFHVMQWASCVTGSREGSTDWDASEHPRSAKDLQNKLKHMLIDAHWLDERHNYPTVATTEGRLAAMVVTLSSRLGQAFTRIFGVLIKSLNSEHPTVKSRSVKSVTLLIEKDPSVLDRNAYVVNHILRSSGDASPLVRDSALQLMDLCTNKRPDLDKALYPHVIDRSRDTSTTVRKRAMKMLKDSYLRSESLPKRSAIANALIARMEDTEESVKEFARQTIEEIWFMPFFDLQLEGDDAVNAKIRYGAQAGLLTKTIEASDLVGTALEDLIHDLVNKSKSTKEHTAVCKTMVKVLSDGIIDSNDIAGKPEQAPILRCLAVFARASPKLFSATQLERLESYTQNLTSSDDLEVFQSVIAILRHVMPHQPTLKHDFLQRLQNSLVINVAKLSKSELAEVVQCLWTINGMLNNIERLVTLVTSAIRSLYAMKNKNFHDDPASLRRACKLMTIIGQFGKACKFDDHIASFKAAYEAYKGDSVAALMVEVLCPFTSPKQPVGLREASLEAVCTIAQAWPKLFLRSDVVNAFQLVFRDQQLGLERVLLSGLEGFFVAQEVSKGGEEVPVLGAGVAAGQERLGKTYVATDQDGASTSIAQRFMQQILRLALSSSDDLAVIASRLIVSINRQGLVHPKESGPALVALETCPNTTIANMAFAEHKAQHSKHESLFDKEYMRAVQQAFEYQRDTLKSTIGYTGQPPVSKMSLLWEVLKTGKAQVRKKFLSNIVQKMDFNPATVNFGGTEPQHLVFVRFCVENLAFFDYDRVEELLHLLAAMEKAFATTGTAVAQAIEADVLSLRVDTLVPSSNAGGDGIPAHLPADMQARADPERLRKLASAAQVCSLIWETRSFTRRLWQMQKYTGKPRNAVKENNKAPSRATNAPALSEAYLRRIKEIMSVDATEETQLAICHSFVELISVDSEVKVPDEGEVDEMDVDGDEETPSEASRSKSPSVQASGGGRGRKRKTMGVAGTPKKRARPSMGGKSKSNSAKLMDGHDDDGGWD</sequence>
<feature type="region of interest" description="Disordered" evidence="2">
    <location>
        <begin position="456"/>
        <end position="479"/>
    </location>
</feature>
<organism evidence="4 5">
    <name type="scientific">Teratosphaeria destructans</name>
    <dbReference type="NCBI Taxonomy" id="418781"/>
    <lineage>
        <taxon>Eukaryota</taxon>
        <taxon>Fungi</taxon>
        <taxon>Dikarya</taxon>
        <taxon>Ascomycota</taxon>
        <taxon>Pezizomycotina</taxon>
        <taxon>Dothideomycetes</taxon>
        <taxon>Dothideomycetidae</taxon>
        <taxon>Mycosphaerellales</taxon>
        <taxon>Teratosphaeriaceae</taxon>
        <taxon>Teratosphaeria</taxon>
    </lineage>
</organism>
<evidence type="ECO:0000256" key="2">
    <source>
        <dbReference type="SAM" id="MobiDB-lite"/>
    </source>
</evidence>
<dbReference type="GO" id="GO:0140588">
    <property type="term" value="P:chromatin looping"/>
    <property type="evidence" value="ECO:0007669"/>
    <property type="project" value="InterPro"/>
</dbReference>
<accession>A0A9W7SL39</accession>
<feature type="compositionally biased region" description="Polar residues" evidence="2">
    <location>
        <begin position="202"/>
        <end position="215"/>
    </location>
</feature>
<keyword evidence="5" id="KW-1185">Reference proteome</keyword>
<proteinExistence type="inferred from homology"/>
<reference evidence="4 5" key="1">
    <citation type="journal article" date="2018" name="IMA Fungus">
        <title>IMA Genome-F 10: Nine draft genome sequences of Claviceps purpurea s.lat., including C. arundinis, C. humidiphila, and C. cf. spartinae, pseudomolecules for the pitch canker pathogen Fusarium circinatum, draft genome of Davidsoniella eucalypti, Grosmannia galeiformis, Quambalaria eucalypti, and Teratosphaeria destructans.</title>
        <authorList>
            <person name="Wingfield B.D."/>
            <person name="Liu M."/>
            <person name="Nguyen H.D."/>
            <person name="Lane F.A."/>
            <person name="Morgan S.W."/>
            <person name="De Vos L."/>
            <person name="Wilken P.M."/>
            <person name="Duong T.A."/>
            <person name="Aylward J."/>
            <person name="Coetzee M.P."/>
            <person name="Dadej K."/>
            <person name="De Beer Z.W."/>
            <person name="Findlay W."/>
            <person name="Havenga M."/>
            <person name="Kolarik M."/>
            <person name="Menzies J.G."/>
            <person name="Naidoo K."/>
            <person name="Pochopski O."/>
            <person name="Shoukouhi P."/>
            <person name="Santana Q.C."/>
            <person name="Seifert K.A."/>
            <person name="Soal N."/>
            <person name="Steenkamp E.T."/>
            <person name="Tatham C.T."/>
            <person name="van der Nest M.A."/>
            <person name="Wingfield M.J."/>
        </authorList>
    </citation>
    <scope>NUCLEOTIDE SEQUENCE [LARGE SCALE GENOMIC DNA]</scope>
    <source>
        <strain evidence="4">CMW44962</strain>
    </source>
</reference>
<dbReference type="GO" id="GO:1990414">
    <property type="term" value="P:replication-born double-strand break repair via sister chromatid exchange"/>
    <property type="evidence" value="ECO:0007669"/>
    <property type="project" value="TreeGrafter"/>
</dbReference>
<comment type="caution">
    <text evidence="4">The sequence shown here is derived from an EMBL/GenBank/DDBJ whole genome shotgun (WGS) entry which is preliminary data.</text>
</comment>
<dbReference type="GO" id="GO:0010468">
    <property type="term" value="P:regulation of gene expression"/>
    <property type="evidence" value="ECO:0007669"/>
    <property type="project" value="InterPro"/>
</dbReference>
<evidence type="ECO:0000313" key="4">
    <source>
        <dbReference type="EMBL" id="KAH9820880.1"/>
    </source>
</evidence>
<dbReference type="Pfam" id="PF20168">
    <property type="entry name" value="PDS5"/>
    <property type="match status" value="1"/>
</dbReference>
<reference evidence="4 5" key="2">
    <citation type="journal article" date="2021" name="Curr. Genet.">
        <title>Genetic response to nitrogen starvation in the aggressive Eucalyptus foliar pathogen Teratosphaeria destructans.</title>
        <authorList>
            <person name="Havenga M."/>
            <person name="Wingfield B.D."/>
            <person name="Wingfield M.J."/>
            <person name="Dreyer L.L."/>
            <person name="Roets F."/>
            <person name="Aylward J."/>
        </authorList>
    </citation>
    <scope>NUCLEOTIDE SEQUENCE [LARGE SCALE GENOMIC DNA]</scope>
    <source>
        <strain evidence="4">CMW44962</strain>
    </source>
</reference>
<dbReference type="InterPro" id="IPR011989">
    <property type="entry name" value="ARM-like"/>
</dbReference>
<dbReference type="PANTHER" id="PTHR21704:SF18">
    <property type="entry name" value="NIPPED-B-LIKE PROTEIN"/>
    <property type="match status" value="1"/>
</dbReference>
<keyword evidence="1" id="KW-0677">Repeat</keyword>
<dbReference type="GO" id="GO:0071169">
    <property type="term" value="P:establishment of protein localization to chromatin"/>
    <property type="evidence" value="ECO:0007669"/>
    <property type="project" value="TreeGrafter"/>
</dbReference>
<dbReference type="EMBL" id="RIBY02002289">
    <property type="protein sequence ID" value="KAH9820880.1"/>
    <property type="molecule type" value="Genomic_DNA"/>
</dbReference>
<feature type="compositionally biased region" description="Acidic residues" evidence="2">
    <location>
        <begin position="628"/>
        <end position="647"/>
    </location>
</feature>
<keyword evidence="1" id="KW-0539">Nucleus</keyword>
<dbReference type="Proteomes" id="UP001138500">
    <property type="component" value="Unassembled WGS sequence"/>
</dbReference>
<dbReference type="OrthoDB" id="418242at2759"/>
<dbReference type="CDD" id="cd23958">
    <property type="entry name" value="SCC2"/>
    <property type="match status" value="1"/>
</dbReference>
<dbReference type="GO" id="GO:0034087">
    <property type="term" value="P:establishment of mitotic sister chromatid cohesion"/>
    <property type="evidence" value="ECO:0007669"/>
    <property type="project" value="TreeGrafter"/>
</dbReference>
<dbReference type="GO" id="GO:0061775">
    <property type="term" value="F:cohesin loader activity"/>
    <property type="evidence" value="ECO:0007669"/>
    <property type="project" value="InterPro"/>
</dbReference>
<dbReference type="InterPro" id="IPR033031">
    <property type="entry name" value="Scc2/Nipped-B"/>
</dbReference>
<feature type="compositionally biased region" description="Basic and acidic residues" evidence="2">
    <location>
        <begin position="1817"/>
        <end position="1827"/>
    </location>
</feature>
<dbReference type="GO" id="GO:0090694">
    <property type="term" value="C:Scc2-Scc4 cohesin loading complex"/>
    <property type="evidence" value="ECO:0007669"/>
    <property type="project" value="TreeGrafter"/>
</dbReference>
<evidence type="ECO:0000313" key="5">
    <source>
        <dbReference type="Proteomes" id="UP001138500"/>
    </source>
</evidence>
<comment type="subcellular location">
    <subcellularLocation>
        <location evidence="1">Nucleus</location>
    </subcellularLocation>
</comment>
<feature type="compositionally biased region" description="Basic and acidic residues" evidence="2">
    <location>
        <begin position="457"/>
        <end position="470"/>
    </location>
</feature>
<dbReference type="Gene3D" id="1.25.10.10">
    <property type="entry name" value="Leucine-rich Repeat Variant"/>
    <property type="match status" value="1"/>
</dbReference>
<dbReference type="GO" id="GO:0003682">
    <property type="term" value="F:chromatin binding"/>
    <property type="evidence" value="ECO:0007669"/>
    <property type="project" value="TreeGrafter"/>
</dbReference>
<feature type="compositionally biased region" description="Basic and acidic residues" evidence="2">
    <location>
        <begin position="164"/>
        <end position="173"/>
    </location>
</feature>
<dbReference type="Pfam" id="PF12830">
    <property type="entry name" value="Nipped-B_C"/>
    <property type="match status" value="1"/>
</dbReference>
<feature type="compositionally biased region" description="Polar residues" evidence="2">
    <location>
        <begin position="1"/>
        <end position="10"/>
    </location>
</feature>
<evidence type="ECO:0000256" key="1">
    <source>
        <dbReference type="RuleBase" id="RU364107"/>
    </source>
</evidence>
<dbReference type="InterPro" id="IPR024986">
    <property type="entry name" value="Nipped-B_C"/>
</dbReference>
<dbReference type="PANTHER" id="PTHR21704">
    <property type="entry name" value="NIPPED-B-LIKE PROTEIN DELANGIN SCC2-RELATED"/>
    <property type="match status" value="1"/>
</dbReference>
<feature type="region of interest" description="Disordered" evidence="2">
    <location>
        <begin position="1747"/>
        <end position="1827"/>
    </location>
</feature>
<feature type="domain" description="Sister chromatid cohesion C-terminal" evidence="3">
    <location>
        <begin position="1417"/>
        <end position="1602"/>
    </location>
</feature>
<comment type="similarity">
    <text evidence="1">Belongs to the SCC2/Nipped-B family.</text>
</comment>
<feature type="region of interest" description="Disordered" evidence="2">
    <location>
        <begin position="616"/>
        <end position="664"/>
    </location>
</feature>
<evidence type="ECO:0000259" key="3">
    <source>
        <dbReference type="Pfam" id="PF12830"/>
    </source>
</evidence>
<feature type="region of interest" description="Disordered" evidence="2">
    <location>
        <begin position="1"/>
        <end position="29"/>
    </location>
</feature>
<protein>
    <recommendedName>
        <fullName evidence="1">Sister chromatid cohesion protein</fullName>
    </recommendedName>
</protein>
<dbReference type="InterPro" id="IPR016024">
    <property type="entry name" value="ARM-type_fold"/>
</dbReference>
<name>A0A9W7SL39_9PEZI</name>
<feature type="region of interest" description="Disordered" evidence="2">
    <location>
        <begin position="163"/>
        <end position="235"/>
    </location>
</feature>
<keyword evidence="1" id="KW-0131">Cell cycle</keyword>
<gene>
    <name evidence="4" type="ORF">Tdes44962_MAKER05071</name>
</gene>